<evidence type="ECO:0000256" key="2">
    <source>
        <dbReference type="SAM" id="MobiDB-lite"/>
    </source>
</evidence>
<dbReference type="EMBL" id="LATX01002123">
    <property type="protein sequence ID" value="KTB33960.1"/>
    <property type="molecule type" value="Genomic_DNA"/>
</dbReference>
<sequence length="621" mass="68801">MHTPNHPGTQPVAAGSHLKVGNTGKCVHDPIIVEDEEPSASSLSATFALFEPITSLLPVTLVTRPWKVEDISNCSGNVLLLKDLPQQTKLAELVGVLRECGLLKVIIQATLYQQSRVAAVEFPTSQDTSNALRSLNEIRDPFPERSTPCKLTVELLVQGVPFDHQPSAQTQSEPAPLLQDSHYGRLDQLYQELDMDDELESSDLEVHPPWIEPVFNEDPQPAQLTDAGNRAAKRKWFSSGSDSSTHSDSPDSDSENDVPTANVTKAAKPNSRFTPHSSSEPKRLRVPSGSQNDVEKCESSLRLPKVPYGGARRVLVPATVGLPMVTVSMRADLQFVAMERQVRVSSLSMPAPNPDPNLHVEEAIILGDTVVLGYDKGPHQVSLVQLASGKKPVRIDLEHRPHDVSPTYGFNFSSRAISYLAAMSDTTFVSGGYDKTVRLWKLNGRQSTSERLRGFQAAPSALACCGEKLLVGYGKALELLDVKHLTGKAQVFKFSNSIWHAHFHRDASSISVLEVDHLDQQVLLYDSRKDQEYNRTPDCALGYRPTKGLSRYYRGSIFYSYFVRGYPDHTVCLWDFRNPKMPVLKKRQNTKAFHTTFCTDGRVVTAGDDTLTFLDMDLKIV</sequence>
<evidence type="ECO:0000313" key="3">
    <source>
        <dbReference type="EMBL" id="KTB33960.1"/>
    </source>
</evidence>
<feature type="compositionally biased region" description="Low complexity" evidence="2">
    <location>
        <begin position="238"/>
        <end position="247"/>
    </location>
</feature>
<dbReference type="SUPFAM" id="SSF54928">
    <property type="entry name" value="RNA-binding domain, RBD"/>
    <property type="match status" value="1"/>
</dbReference>
<accession>A0A0W0FCC1</accession>
<dbReference type="Proteomes" id="UP000054988">
    <property type="component" value="Unassembled WGS sequence"/>
</dbReference>
<dbReference type="InterPro" id="IPR015943">
    <property type="entry name" value="WD40/YVTN_repeat-like_dom_sf"/>
</dbReference>
<feature type="region of interest" description="Disordered" evidence="2">
    <location>
        <begin position="1"/>
        <end position="21"/>
    </location>
</feature>
<dbReference type="AlphaFoldDB" id="A0A0W0FCC1"/>
<evidence type="ECO:0000256" key="1">
    <source>
        <dbReference type="PROSITE-ProRule" id="PRU00221"/>
    </source>
</evidence>
<reference evidence="3 4" key="1">
    <citation type="submission" date="2015-12" db="EMBL/GenBank/DDBJ databases">
        <title>Draft genome sequence of Moniliophthora roreri, the causal agent of frosty pod rot of cacao.</title>
        <authorList>
            <person name="Aime M.C."/>
            <person name="Diaz-Valderrama J.R."/>
            <person name="Kijpornyongpan T."/>
            <person name="Phillips-Mora W."/>
        </authorList>
    </citation>
    <scope>NUCLEOTIDE SEQUENCE [LARGE SCALE GENOMIC DNA]</scope>
    <source>
        <strain evidence="3 4">MCA 2952</strain>
    </source>
</reference>
<dbReference type="eggNOG" id="ENOG502RBWJ">
    <property type="taxonomic scope" value="Eukaryota"/>
</dbReference>
<comment type="caution">
    <text evidence="3">The sequence shown here is derived from an EMBL/GenBank/DDBJ whole genome shotgun (WGS) entry which is preliminary data.</text>
</comment>
<dbReference type="SUPFAM" id="SSF50978">
    <property type="entry name" value="WD40 repeat-like"/>
    <property type="match status" value="1"/>
</dbReference>
<protein>
    <submittedName>
        <fullName evidence="3">Uncharacterized protein</fullName>
    </submittedName>
</protein>
<dbReference type="InterPro" id="IPR035979">
    <property type="entry name" value="RBD_domain_sf"/>
</dbReference>
<dbReference type="Gene3D" id="2.130.10.10">
    <property type="entry name" value="YVTN repeat-like/Quinoprotein amine dehydrogenase"/>
    <property type="match status" value="1"/>
</dbReference>
<dbReference type="GO" id="GO:0003676">
    <property type="term" value="F:nucleic acid binding"/>
    <property type="evidence" value="ECO:0007669"/>
    <property type="project" value="InterPro"/>
</dbReference>
<feature type="region of interest" description="Disordered" evidence="2">
    <location>
        <begin position="210"/>
        <end position="298"/>
    </location>
</feature>
<feature type="repeat" description="WD" evidence="1">
    <location>
        <begin position="428"/>
        <end position="450"/>
    </location>
</feature>
<gene>
    <name evidence="3" type="ORF">WG66_13386</name>
</gene>
<dbReference type="InterPro" id="IPR001680">
    <property type="entry name" value="WD40_rpt"/>
</dbReference>
<dbReference type="PROSITE" id="PS50082">
    <property type="entry name" value="WD_REPEATS_2"/>
    <property type="match status" value="1"/>
</dbReference>
<proteinExistence type="predicted"/>
<name>A0A0W0FCC1_MONRR</name>
<dbReference type="InterPro" id="IPR036322">
    <property type="entry name" value="WD40_repeat_dom_sf"/>
</dbReference>
<evidence type="ECO:0000313" key="4">
    <source>
        <dbReference type="Proteomes" id="UP000054988"/>
    </source>
</evidence>
<organism evidence="3 4">
    <name type="scientific">Moniliophthora roreri</name>
    <name type="common">Frosty pod rot fungus</name>
    <name type="synonym">Monilia roreri</name>
    <dbReference type="NCBI Taxonomy" id="221103"/>
    <lineage>
        <taxon>Eukaryota</taxon>
        <taxon>Fungi</taxon>
        <taxon>Dikarya</taxon>
        <taxon>Basidiomycota</taxon>
        <taxon>Agaricomycotina</taxon>
        <taxon>Agaricomycetes</taxon>
        <taxon>Agaricomycetidae</taxon>
        <taxon>Agaricales</taxon>
        <taxon>Marasmiineae</taxon>
        <taxon>Marasmiaceae</taxon>
        <taxon>Moniliophthora</taxon>
    </lineage>
</organism>
<keyword evidence="1" id="KW-0853">WD repeat</keyword>